<evidence type="ECO:0000256" key="3">
    <source>
        <dbReference type="ARBA" id="ARBA00022692"/>
    </source>
</evidence>
<name>A0AA51UG13_9EURY</name>
<dbReference type="InterPro" id="IPR051311">
    <property type="entry name" value="DedA_domain"/>
</dbReference>
<keyword evidence="9" id="KW-1185">Reference proteome</keyword>
<evidence type="ECO:0000256" key="4">
    <source>
        <dbReference type="ARBA" id="ARBA00022989"/>
    </source>
</evidence>
<dbReference type="Pfam" id="PF09335">
    <property type="entry name" value="VTT_dom"/>
    <property type="match status" value="1"/>
</dbReference>
<accession>A0AA51UG13</accession>
<proteinExistence type="predicted"/>
<sequence>MSSWESLVPYLEHLSYVGIFITLALLGHFIPLPEEVLLLTVGYIVSLGFGNLWIVIAVSLIAGVFGDFLLYWLSKHGNKLLLHLDRTADKKKIARYETLMQDHGGKTIFTLRLIVGLRVLGPVVAGSAKVSWRKFVLYDLLALSIYFPTLILMGYHFHNNLRNLVSDVSILSHIIFFVVVGLFGIVISIHYKKKYYS</sequence>
<dbReference type="GO" id="GO:0005886">
    <property type="term" value="C:plasma membrane"/>
    <property type="evidence" value="ECO:0007669"/>
    <property type="project" value="UniProtKB-SubCell"/>
</dbReference>
<feature type="domain" description="VTT" evidence="7">
    <location>
        <begin position="32"/>
        <end position="155"/>
    </location>
</feature>
<evidence type="ECO:0000256" key="1">
    <source>
        <dbReference type="ARBA" id="ARBA00004651"/>
    </source>
</evidence>
<protein>
    <submittedName>
        <fullName evidence="8">DedA family protein</fullName>
    </submittedName>
</protein>
<evidence type="ECO:0000256" key="2">
    <source>
        <dbReference type="ARBA" id="ARBA00022475"/>
    </source>
</evidence>
<dbReference type="Proteomes" id="UP001183006">
    <property type="component" value="Chromosome"/>
</dbReference>
<feature type="transmembrane region" description="Helical" evidence="6">
    <location>
        <begin position="170"/>
        <end position="191"/>
    </location>
</feature>
<evidence type="ECO:0000313" key="9">
    <source>
        <dbReference type="Proteomes" id="UP001183006"/>
    </source>
</evidence>
<dbReference type="GeneID" id="84228489"/>
<feature type="transmembrane region" description="Helical" evidence="6">
    <location>
        <begin position="50"/>
        <end position="73"/>
    </location>
</feature>
<keyword evidence="4 6" id="KW-1133">Transmembrane helix</keyword>
<dbReference type="InterPro" id="IPR032816">
    <property type="entry name" value="VTT_dom"/>
</dbReference>
<dbReference type="RefSeq" id="WP_309308049.1">
    <property type="nucleotide sequence ID" value="NZ_CP133594.1"/>
</dbReference>
<dbReference type="KEGG" id="mmav:RE476_00070"/>
<evidence type="ECO:0000256" key="6">
    <source>
        <dbReference type="SAM" id="Phobius"/>
    </source>
</evidence>
<gene>
    <name evidence="8" type="ORF">RE476_00070</name>
</gene>
<dbReference type="PANTHER" id="PTHR42709">
    <property type="entry name" value="ALKALINE PHOSPHATASE LIKE PROTEIN"/>
    <property type="match status" value="1"/>
</dbReference>
<organism evidence="8 9">
    <name type="scientific">Methanolobus mangrovi</name>
    <dbReference type="NCBI Taxonomy" id="3072977"/>
    <lineage>
        <taxon>Archaea</taxon>
        <taxon>Methanobacteriati</taxon>
        <taxon>Methanobacteriota</taxon>
        <taxon>Stenosarchaea group</taxon>
        <taxon>Methanomicrobia</taxon>
        <taxon>Methanosarcinales</taxon>
        <taxon>Methanosarcinaceae</taxon>
        <taxon>Methanolobus</taxon>
    </lineage>
</organism>
<feature type="transmembrane region" description="Helical" evidence="6">
    <location>
        <begin position="135"/>
        <end position="158"/>
    </location>
</feature>
<dbReference type="AlphaFoldDB" id="A0AA51UG13"/>
<evidence type="ECO:0000259" key="7">
    <source>
        <dbReference type="Pfam" id="PF09335"/>
    </source>
</evidence>
<evidence type="ECO:0000313" key="8">
    <source>
        <dbReference type="EMBL" id="WMW22254.1"/>
    </source>
</evidence>
<feature type="transmembrane region" description="Helical" evidence="6">
    <location>
        <begin position="7"/>
        <end position="30"/>
    </location>
</feature>
<reference evidence="8" key="1">
    <citation type="submission" date="2023-08" db="EMBL/GenBank/DDBJ databases">
        <title>Methanolobus mangrovi sp. nov. and Methanolobus sediminis sp. nov, two novel methylotrophic methanogens isolated from mangrove sediments in China.</title>
        <authorList>
            <person name="Zhou J."/>
        </authorList>
    </citation>
    <scope>NUCLEOTIDE SEQUENCE</scope>
    <source>
        <strain evidence="8">FTZ2</strain>
    </source>
</reference>
<dbReference type="PANTHER" id="PTHR42709:SF6">
    <property type="entry name" value="UNDECAPRENYL PHOSPHATE TRANSPORTER A"/>
    <property type="match status" value="1"/>
</dbReference>
<keyword evidence="3 6" id="KW-0812">Transmembrane</keyword>
<dbReference type="EMBL" id="CP133594">
    <property type="protein sequence ID" value="WMW22254.1"/>
    <property type="molecule type" value="Genomic_DNA"/>
</dbReference>
<keyword evidence="2" id="KW-1003">Cell membrane</keyword>
<evidence type="ECO:0000256" key="5">
    <source>
        <dbReference type="ARBA" id="ARBA00023136"/>
    </source>
</evidence>
<comment type="subcellular location">
    <subcellularLocation>
        <location evidence="1">Cell membrane</location>
        <topology evidence="1">Multi-pass membrane protein</topology>
    </subcellularLocation>
</comment>
<keyword evidence="5 6" id="KW-0472">Membrane</keyword>